<protein>
    <submittedName>
        <fullName evidence="3">Urease accessory protein UreJ</fullName>
    </submittedName>
</protein>
<dbReference type="RefSeq" id="WP_102072288.1">
    <property type="nucleotide sequence ID" value="NZ_PDNW01000001.1"/>
</dbReference>
<keyword evidence="4" id="KW-1185">Reference proteome</keyword>
<sequence length="206" mass="20673">MSTRPHSPSRTISATGAAALVLMSGAAAAHPGHEHALSGHMFEAGLLHPLTGMDHLLAMVAVGIWAALSHTNMRQAIWTPIAFLCLLLAGALAGMAGFSFPGVEPVIVASLLVLGLLVASRATLPGPASAILVGFFALFHGMAHGSELPAGAGATAFIAGFMLSTLVLHGLGLAGGFALKQRALWLARATGAGIAAYGISLLASTA</sequence>
<dbReference type="OrthoDB" id="9808192at2"/>
<proteinExistence type="predicted"/>
<evidence type="ECO:0000313" key="3">
    <source>
        <dbReference type="EMBL" id="PLC51801.1"/>
    </source>
</evidence>
<keyword evidence="2" id="KW-0732">Signal</keyword>
<keyword evidence="1" id="KW-0812">Transmembrane</keyword>
<feature type="transmembrane region" description="Helical" evidence="1">
    <location>
        <begin position="183"/>
        <end position="203"/>
    </location>
</feature>
<keyword evidence="1" id="KW-0472">Membrane</keyword>
<evidence type="ECO:0000313" key="4">
    <source>
        <dbReference type="Proteomes" id="UP000234190"/>
    </source>
</evidence>
<dbReference type="InterPro" id="IPR007038">
    <property type="entry name" value="HupE_UreJ"/>
</dbReference>
<accession>A0A2N4U9V4</accession>
<feature type="transmembrane region" description="Helical" evidence="1">
    <location>
        <begin position="151"/>
        <end position="171"/>
    </location>
</feature>
<evidence type="ECO:0000256" key="1">
    <source>
        <dbReference type="SAM" id="Phobius"/>
    </source>
</evidence>
<feature type="transmembrane region" description="Helical" evidence="1">
    <location>
        <begin position="52"/>
        <end position="69"/>
    </location>
</feature>
<reference evidence="3 4" key="1">
    <citation type="submission" date="2017-10" db="EMBL/GenBank/DDBJ databases">
        <title>Two draft genome sequences of Pusillimonas sp. strains isolated from a nitrate- and radionuclide-contaminated groundwater in Russia.</title>
        <authorList>
            <person name="Grouzdev D.S."/>
            <person name="Tourova T.P."/>
            <person name="Goeva M.A."/>
            <person name="Babich T.L."/>
            <person name="Sokolova D.S."/>
            <person name="Abdullin R."/>
            <person name="Poltaraus A.B."/>
            <person name="Toshchakov S.V."/>
            <person name="Nazina T.N."/>
        </authorList>
    </citation>
    <scope>NUCLEOTIDE SEQUENCE [LARGE SCALE GENOMIC DNA]</scope>
    <source>
        <strain evidence="3 4">JR1/69-3-13</strain>
    </source>
</reference>
<gene>
    <name evidence="3" type="ORF">CR159_01915</name>
</gene>
<feature type="signal peptide" evidence="2">
    <location>
        <begin position="1"/>
        <end position="29"/>
    </location>
</feature>
<feature type="chain" id="PRO_5014917588" evidence="2">
    <location>
        <begin position="30"/>
        <end position="206"/>
    </location>
</feature>
<keyword evidence="1" id="KW-1133">Transmembrane helix</keyword>
<dbReference type="PIRSF" id="PIRSF016919">
    <property type="entry name" value="HupE_UreJ"/>
    <property type="match status" value="1"/>
</dbReference>
<dbReference type="Pfam" id="PF04955">
    <property type="entry name" value="HupE_UreJ"/>
    <property type="match status" value="1"/>
</dbReference>
<dbReference type="Proteomes" id="UP000234190">
    <property type="component" value="Unassembled WGS sequence"/>
</dbReference>
<organism evidence="3 4">
    <name type="scientific">Pollutimonas subterranea</name>
    <dbReference type="NCBI Taxonomy" id="2045210"/>
    <lineage>
        <taxon>Bacteria</taxon>
        <taxon>Pseudomonadati</taxon>
        <taxon>Pseudomonadota</taxon>
        <taxon>Betaproteobacteria</taxon>
        <taxon>Burkholderiales</taxon>
        <taxon>Alcaligenaceae</taxon>
        <taxon>Pollutimonas</taxon>
    </lineage>
</organism>
<feature type="transmembrane region" description="Helical" evidence="1">
    <location>
        <begin position="81"/>
        <end position="100"/>
    </location>
</feature>
<dbReference type="EMBL" id="PDNW01000001">
    <property type="protein sequence ID" value="PLC51801.1"/>
    <property type="molecule type" value="Genomic_DNA"/>
</dbReference>
<name>A0A2N4U9V4_9BURK</name>
<feature type="transmembrane region" description="Helical" evidence="1">
    <location>
        <begin position="106"/>
        <end position="139"/>
    </location>
</feature>
<comment type="caution">
    <text evidence="3">The sequence shown here is derived from an EMBL/GenBank/DDBJ whole genome shotgun (WGS) entry which is preliminary data.</text>
</comment>
<dbReference type="AlphaFoldDB" id="A0A2N4U9V4"/>
<evidence type="ECO:0000256" key="2">
    <source>
        <dbReference type="SAM" id="SignalP"/>
    </source>
</evidence>